<keyword evidence="1" id="KW-0862">Zinc</keyword>
<accession>A0A9P1DUV9</accession>
<keyword evidence="1" id="KW-0863">Zinc-finger</keyword>
<proteinExistence type="predicted"/>
<dbReference type="EMBL" id="CAMXCT020006556">
    <property type="protein sequence ID" value="CAL1169262.1"/>
    <property type="molecule type" value="Genomic_DNA"/>
</dbReference>
<dbReference type="InterPro" id="IPR036691">
    <property type="entry name" value="Endo/exonu/phosph_ase_sf"/>
</dbReference>
<evidence type="ECO:0000259" key="3">
    <source>
        <dbReference type="PROSITE" id="PS50157"/>
    </source>
</evidence>
<feature type="compositionally biased region" description="Polar residues" evidence="2">
    <location>
        <begin position="122"/>
        <end position="138"/>
    </location>
</feature>
<keyword evidence="5" id="KW-0378">Hydrolase</keyword>
<keyword evidence="1" id="KW-0479">Metal-binding</keyword>
<dbReference type="Proteomes" id="UP001152797">
    <property type="component" value="Unassembled WGS sequence"/>
</dbReference>
<dbReference type="Gene3D" id="3.60.10.10">
    <property type="entry name" value="Endonuclease/exonuclease/phosphatase"/>
    <property type="match status" value="1"/>
</dbReference>
<protein>
    <submittedName>
        <fullName evidence="5">Endonuclease/exonuclease/phosphatase domain-containing protein</fullName>
    </submittedName>
</protein>
<evidence type="ECO:0000313" key="5">
    <source>
        <dbReference type="EMBL" id="CAL4803199.1"/>
    </source>
</evidence>
<dbReference type="PROSITE" id="PS50157">
    <property type="entry name" value="ZINC_FINGER_C2H2_2"/>
    <property type="match status" value="1"/>
</dbReference>
<evidence type="ECO:0000313" key="6">
    <source>
        <dbReference type="Proteomes" id="UP001152797"/>
    </source>
</evidence>
<reference evidence="5 6" key="2">
    <citation type="submission" date="2024-05" db="EMBL/GenBank/DDBJ databases">
        <authorList>
            <person name="Chen Y."/>
            <person name="Shah S."/>
            <person name="Dougan E. K."/>
            <person name="Thang M."/>
            <person name="Chan C."/>
        </authorList>
    </citation>
    <scope>NUCLEOTIDE SEQUENCE [LARGE SCALE GENOMIC DNA]</scope>
</reference>
<sequence length="1668" mass="187742">MLTQLASKFRHSTYQVLKLPRSIGNDDVIKRPQISHEHRPATSRLEVGAVLQTKSDLNPHKHSHSWDLTTASEVAQDAHICQPGELSGPDHNGHSNSETQHHKLATLDQLPNGPREPHASSKMRTVASTCRGQQNPTEKLSHQKKISDFFQQCVKPIAKKGSATQTTIPHFFQPTKKLQHQDLPNEQDLPVAKPQQANVEMQMMSTGNLEQAVDNSTQHALEARSRDAIHANEPSIDDASSEDDDSQPSEDTLALMQRPKFKAFPKTKAPSLAVQLRGFMYIVPSQPVELTSISPYSEWSSRFCALLPNPVSRNELFDLAGIPPDQVITDTLEFESDATTLWQHTLQANGQVDDTAEYLSFVQLSFQSIHDDMMQIHAVTSDPLKPVSNHEDPDPWEAKVPLNKEFRVKLHLQASIPIQADAVPVDATSEDPQLLWFANEAWKHALEAEDPCTLLPLPDGLHVPDPSYWALLQPPLCHDQEEVNYTLYLDGAANGTDAGWSVIVVANMQTTEHFLGCAYGTVQLSSMQPDWVGAETADNIAAELSAMLFAQNLIMRWQENTKACIRPDLSLSRTVATALKELVNAPYAWMLNGTMPRLLVEAKLGRATYAFVVLHAPSLATPSQENPNPVHDVTQWWNDTSALYTQHVTAKDQWVFLDANAPLPQGDGDLIGPHGAETSNKASELLIEFIEQHQLVVPSTFPQLHQGPTATWTHSTRKKSRKDYVMVSRSVYPLATKSWVDVKHDTTFAHEDHLPVFLQCQGWLEASTTMPPTCWDDQAMLDPHRLQAFQSALHTLPLPAWHTQVDDHAAIFERQLLTLGQQFFAKQPGKQRLIQLTESTKDAIAFKRHILDYGRQQQCMHHEDFKTELRILEKEVARRVNQDIQLFYTDLLAQLQSSGEISNQKLVYKLLHRLGRKRGAGEVEASSNLPWLGDATPVNDLEQIPSMPPEGFVDVTFVDDCVVLLHGRSNDRVAQAIQVLVTALDKAPAQRGLSINFEQGKTEVLWTILGKGAREQKRRLHEDGQLIQWMAEGKTYTLHVCHAYKHLGTWVQAHHRHAKEALARAAAAKQQWGQLARSFFTKRAITIPVKSAVFQSLVVSKMTYNVHTWTSVTQKQLDSWVNHLKAPAGTLLKGLLMPATRYQHSTDEMMAFAGLLPLQDQVHANRLRFLARLLQACPQITWTLLHATQHQHSWIESCLDSCQWLLKHYDRRLPLTENSQFLDWVRFVRLDPNWKGRIKKTCKLALSFHRSRAEHAIWQRHFNARLTQAGATLPDKAKPAAIQDRWQCDLCQKVFASTRALAMHATREHGYKKKVRYYATGDTCQACCQNFHTRKRLSVHLEKQARCYNIVTSCWPPLPATQVQTLDDEDRTHESQLRKQGWWAAKAFQPVVTVQGPPLPPEGSPEAQLMFDRMQRRRPSDVVAYTQLQGTKLTQLPDGPKKLWWTNDDLPAFIMHSVQGPDAAGGAFAMWGLARETAALHIRALVLRISDRLLRFLLDMLVTLAMMGLSGFLEHPQFPTWCNRGHPASIWAMEALKHLKRLNCFSVVSFDQCVVGAVAKKPTTLVLLRMPDVREQLMKRGHSGRCNHPAGSHSALIGRQEDGTFNTAKAKVYPYGLNRILGMGLFKAAERWVSVATDTQLPAELTPYLEQSCHDESVVQPDYHGGKG</sequence>
<organism evidence="4">
    <name type="scientific">Cladocopium goreaui</name>
    <dbReference type="NCBI Taxonomy" id="2562237"/>
    <lineage>
        <taxon>Eukaryota</taxon>
        <taxon>Sar</taxon>
        <taxon>Alveolata</taxon>
        <taxon>Dinophyceae</taxon>
        <taxon>Suessiales</taxon>
        <taxon>Symbiodiniaceae</taxon>
        <taxon>Cladocopium</taxon>
    </lineage>
</organism>
<evidence type="ECO:0000256" key="1">
    <source>
        <dbReference type="PROSITE-ProRule" id="PRU00042"/>
    </source>
</evidence>
<evidence type="ECO:0000313" key="4">
    <source>
        <dbReference type="EMBL" id="CAI4015887.1"/>
    </source>
</evidence>
<name>A0A9P1DUV9_9DINO</name>
<comment type="caution">
    <text evidence="4">The sequence shown here is derived from an EMBL/GenBank/DDBJ whole genome shotgun (WGS) entry which is preliminary data.</text>
</comment>
<feature type="region of interest" description="Disordered" evidence="2">
    <location>
        <begin position="108"/>
        <end position="142"/>
    </location>
</feature>
<keyword evidence="5" id="KW-0255">Endonuclease</keyword>
<dbReference type="InterPro" id="IPR013087">
    <property type="entry name" value="Znf_C2H2_type"/>
</dbReference>
<dbReference type="GO" id="GO:0008270">
    <property type="term" value="F:zinc ion binding"/>
    <property type="evidence" value="ECO:0007669"/>
    <property type="project" value="UniProtKB-KW"/>
</dbReference>
<dbReference type="EMBL" id="CAMXCT010006556">
    <property type="protein sequence ID" value="CAI4015887.1"/>
    <property type="molecule type" value="Genomic_DNA"/>
</dbReference>
<keyword evidence="6" id="KW-1185">Reference proteome</keyword>
<gene>
    <name evidence="4" type="ORF">C1SCF055_LOCUS40688</name>
</gene>
<dbReference type="PROSITE" id="PS00028">
    <property type="entry name" value="ZINC_FINGER_C2H2_1"/>
    <property type="match status" value="1"/>
</dbReference>
<feature type="domain" description="C2H2-type" evidence="3">
    <location>
        <begin position="1286"/>
        <end position="1314"/>
    </location>
</feature>
<reference evidence="4" key="1">
    <citation type="submission" date="2022-10" db="EMBL/GenBank/DDBJ databases">
        <authorList>
            <person name="Chen Y."/>
            <person name="Dougan E. K."/>
            <person name="Chan C."/>
            <person name="Rhodes N."/>
            <person name="Thang M."/>
        </authorList>
    </citation>
    <scope>NUCLEOTIDE SEQUENCE</scope>
</reference>
<dbReference type="GO" id="GO:0004519">
    <property type="term" value="F:endonuclease activity"/>
    <property type="evidence" value="ECO:0007669"/>
    <property type="project" value="UniProtKB-KW"/>
</dbReference>
<dbReference type="OrthoDB" id="425681at2759"/>
<dbReference type="Gene3D" id="3.30.160.60">
    <property type="entry name" value="Classic Zinc Finger"/>
    <property type="match status" value="1"/>
</dbReference>
<dbReference type="EMBL" id="CAMXCT030006556">
    <property type="protein sequence ID" value="CAL4803199.1"/>
    <property type="molecule type" value="Genomic_DNA"/>
</dbReference>
<keyword evidence="5" id="KW-0540">Nuclease</keyword>
<evidence type="ECO:0000256" key="2">
    <source>
        <dbReference type="SAM" id="MobiDB-lite"/>
    </source>
</evidence>